<dbReference type="AlphaFoldDB" id="A0A8H7QX07"/>
<sequence>MESHGEWRTIRAINEQVYYDTKPDKTVSTIKYLFYISRNNLDRIGDCITSSRKHFQKTDGTRTVDYPDFFLYIVPTLVVPYLPNRSAKNNVLGLIKGCALALKWDLPPDLISEMEGYFAIWHTYLLEQVNLKNISRSVFRPVQHDLIHVPYIIKQQSPLRCYSARSMERVIGVYSKLIKSRRMGGRNASMLIKRFAIRNFINGIIEIDLIVPAGPACMMGSFRAPFGGNASLDGKLIEGIRCGRVKDALSRYYKRSSGLHATTFFGDSEIAIASRAWINNNVYSSSMYRRRRNEMSRRKHYVMFTTSYKNHFPVAIGL</sequence>
<name>A0A8H7QX07_9FUNG</name>
<accession>A0A8H7QX07</accession>
<dbReference type="EMBL" id="JAEPRD010000084">
    <property type="protein sequence ID" value="KAG2200369.1"/>
    <property type="molecule type" value="Genomic_DNA"/>
</dbReference>
<keyword evidence="2" id="KW-1185">Reference proteome</keyword>
<gene>
    <name evidence="1" type="ORF">INT47_002283</name>
</gene>
<proteinExistence type="predicted"/>
<dbReference type="Proteomes" id="UP000603453">
    <property type="component" value="Unassembled WGS sequence"/>
</dbReference>
<evidence type="ECO:0000313" key="2">
    <source>
        <dbReference type="Proteomes" id="UP000603453"/>
    </source>
</evidence>
<comment type="caution">
    <text evidence="1">The sequence shown here is derived from an EMBL/GenBank/DDBJ whole genome shotgun (WGS) entry which is preliminary data.</text>
</comment>
<evidence type="ECO:0000313" key="1">
    <source>
        <dbReference type="EMBL" id="KAG2200369.1"/>
    </source>
</evidence>
<protein>
    <submittedName>
        <fullName evidence="1">Uncharacterized protein</fullName>
    </submittedName>
</protein>
<dbReference type="OrthoDB" id="2289822at2759"/>
<reference evidence="1" key="1">
    <citation type="submission" date="2020-12" db="EMBL/GenBank/DDBJ databases">
        <title>Metabolic potential, ecology and presence of endohyphal bacteria is reflected in genomic diversity of Mucoromycotina.</title>
        <authorList>
            <person name="Muszewska A."/>
            <person name="Okrasinska A."/>
            <person name="Steczkiewicz K."/>
            <person name="Drgas O."/>
            <person name="Orlowska M."/>
            <person name="Perlinska-Lenart U."/>
            <person name="Aleksandrzak-Piekarczyk T."/>
            <person name="Szatraj K."/>
            <person name="Zielenkiewicz U."/>
            <person name="Pilsyk S."/>
            <person name="Malc E."/>
            <person name="Mieczkowski P."/>
            <person name="Kruszewska J.S."/>
            <person name="Biernat P."/>
            <person name="Pawlowska J."/>
        </authorList>
    </citation>
    <scope>NUCLEOTIDE SEQUENCE</scope>
    <source>
        <strain evidence="1">WA0000017839</strain>
    </source>
</reference>
<organism evidence="1 2">
    <name type="scientific">Mucor saturninus</name>
    <dbReference type="NCBI Taxonomy" id="64648"/>
    <lineage>
        <taxon>Eukaryota</taxon>
        <taxon>Fungi</taxon>
        <taxon>Fungi incertae sedis</taxon>
        <taxon>Mucoromycota</taxon>
        <taxon>Mucoromycotina</taxon>
        <taxon>Mucoromycetes</taxon>
        <taxon>Mucorales</taxon>
        <taxon>Mucorineae</taxon>
        <taxon>Mucoraceae</taxon>
        <taxon>Mucor</taxon>
    </lineage>
</organism>